<evidence type="ECO:0000256" key="12">
    <source>
        <dbReference type="SAM" id="MobiDB-lite"/>
    </source>
</evidence>
<dbReference type="PANTHER" id="PTHR45695">
    <property type="entry name" value="LEUCOKININ RECEPTOR-RELATED"/>
    <property type="match status" value="1"/>
</dbReference>
<evidence type="ECO:0000256" key="8">
    <source>
        <dbReference type="ARBA" id="ARBA00023170"/>
    </source>
</evidence>
<evidence type="ECO:0000313" key="15">
    <source>
        <dbReference type="EMBL" id="CAI5456088.1"/>
    </source>
</evidence>
<dbReference type="GO" id="GO:0004930">
    <property type="term" value="F:G protein-coupled receptor activity"/>
    <property type="evidence" value="ECO:0007669"/>
    <property type="project" value="UniProtKB-KW"/>
</dbReference>
<keyword evidence="9" id="KW-0325">Glycoprotein</keyword>
<feature type="region of interest" description="Disordered" evidence="12">
    <location>
        <begin position="395"/>
        <end position="425"/>
    </location>
</feature>
<evidence type="ECO:0000256" key="6">
    <source>
        <dbReference type="ARBA" id="ARBA00023136"/>
    </source>
</evidence>
<dbReference type="GO" id="GO:0005886">
    <property type="term" value="C:plasma membrane"/>
    <property type="evidence" value="ECO:0007669"/>
    <property type="project" value="UniProtKB-SubCell"/>
</dbReference>
<keyword evidence="6 13" id="KW-0472">Membrane</keyword>
<dbReference type="PROSITE" id="PS50262">
    <property type="entry name" value="G_PROTEIN_RECEP_F1_2"/>
    <property type="match status" value="1"/>
</dbReference>
<feature type="domain" description="G-protein coupled receptors family 1 profile" evidence="14">
    <location>
        <begin position="50"/>
        <end position="335"/>
    </location>
</feature>
<dbReference type="PANTHER" id="PTHR45695:SF23">
    <property type="entry name" value="GALANIN-LIKE G-PROTEIN COUPLED RECEPTOR NPR-9"/>
    <property type="match status" value="1"/>
</dbReference>
<evidence type="ECO:0000256" key="5">
    <source>
        <dbReference type="ARBA" id="ARBA00023040"/>
    </source>
</evidence>
<comment type="subcellular location">
    <subcellularLocation>
        <location evidence="1">Cell membrane</location>
        <topology evidence="1">Multi-pass membrane protein</topology>
    </subcellularLocation>
</comment>
<evidence type="ECO:0000256" key="13">
    <source>
        <dbReference type="SAM" id="Phobius"/>
    </source>
</evidence>
<evidence type="ECO:0000256" key="2">
    <source>
        <dbReference type="ARBA" id="ARBA00022475"/>
    </source>
</evidence>
<dbReference type="PRINTS" id="PR00237">
    <property type="entry name" value="GPCRRHODOPSN"/>
</dbReference>
<evidence type="ECO:0000259" key="14">
    <source>
        <dbReference type="PROSITE" id="PS50262"/>
    </source>
</evidence>
<feature type="region of interest" description="Disordered" evidence="12">
    <location>
        <begin position="239"/>
        <end position="265"/>
    </location>
</feature>
<dbReference type="EMBL" id="CANHGI010000006">
    <property type="protein sequence ID" value="CAI5456088.1"/>
    <property type="molecule type" value="Genomic_DNA"/>
</dbReference>
<dbReference type="AlphaFoldDB" id="A0A9P1NCL0"/>
<dbReference type="OrthoDB" id="2132067at2759"/>
<protein>
    <recommendedName>
        <fullName evidence="14">G-protein coupled receptors family 1 profile domain-containing protein</fullName>
    </recommendedName>
</protein>
<feature type="compositionally biased region" description="Polar residues" evidence="12">
    <location>
        <begin position="395"/>
        <end position="409"/>
    </location>
</feature>
<comment type="caution">
    <text evidence="15">The sequence shown here is derived from an EMBL/GenBank/DDBJ whole genome shotgun (WGS) entry which is preliminary data.</text>
</comment>
<dbReference type="InterPro" id="IPR000405">
    <property type="entry name" value="Galanin_rcpt"/>
</dbReference>
<feature type="transmembrane region" description="Helical" evidence="13">
    <location>
        <begin position="149"/>
        <end position="167"/>
    </location>
</feature>
<keyword evidence="3 11" id="KW-0812">Transmembrane</keyword>
<evidence type="ECO:0000256" key="11">
    <source>
        <dbReference type="RuleBase" id="RU000688"/>
    </source>
</evidence>
<dbReference type="InterPro" id="IPR017452">
    <property type="entry name" value="GPCR_Rhodpsn_7TM"/>
</dbReference>
<dbReference type="SUPFAM" id="SSF81321">
    <property type="entry name" value="Family A G protein-coupled receptor-like"/>
    <property type="match status" value="1"/>
</dbReference>
<evidence type="ECO:0000256" key="9">
    <source>
        <dbReference type="ARBA" id="ARBA00023180"/>
    </source>
</evidence>
<feature type="transmembrane region" description="Helical" evidence="13">
    <location>
        <begin position="70"/>
        <end position="90"/>
    </location>
</feature>
<dbReference type="CDD" id="cd15096">
    <property type="entry name" value="7tmA_AstA_R_insect"/>
    <property type="match status" value="1"/>
</dbReference>
<feature type="compositionally biased region" description="Polar residues" evidence="12">
    <location>
        <begin position="240"/>
        <end position="259"/>
    </location>
</feature>
<keyword evidence="2" id="KW-1003">Cell membrane</keyword>
<evidence type="ECO:0000313" key="16">
    <source>
        <dbReference type="Proteomes" id="UP001152747"/>
    </source>
</evidence>
<dbReference type="Pfam" id="PF00001">
    <property type="entry name" value="7tm_1"/>
    <property type="match status" value="1"/>
</dbReference>
<keyword evidence="16" id="KW-1185">Reference proteome</keyword>
<feature type="transmembrane region" description="Helical" evidence="13">
    <location>
        <begin position="204"/>
        <end position="225"/>
    </location>
</feature>
<dbReference type="PRINTS" id="PR00663">
    <property type="entry name" value="GALANINR"/>
</dbReference>
<dbReference type="SMART" id="SM01381">
    <property type="entry name" value="7TM_GPCR_Srsx"/>
    <property type="match status" value="1"/>
</dbReference>
<keyword evidence="7" id="KW-1015">Disulfide bond</keyword>
<dbReference type="Gene3D" id="1.20.1070.10">
    <property type="entry name" value="Rhodopsin 7-helix transmembrane proteins"/>
    <property type="match status" value="1"/>
</dbReference>
<keyword evidence="8 11" id="KW-0675">Receptor</keyword>
<sequence length="425" mass="48231">MESQFDKLNMTVEERDEIWRFYNETVRFERKIGIIIPSIFALIILIGVIGNVLVVVVAFGRQMRNSTNTLIIGLAISDLCFLLLCVPFTAVDYAAPKWLFPEWTCSMINFFQHTSAYCSVWTLTLMAVDRYMAVVYPVESITLRTPKNTMIALIVVYAIIIASQIPVGNMHGIYTYLFIWEERSACAILSIATGEASKTVALSYFFTFNIFGYVLPLGISIFLYWRMLRRLWDTPRPGNVQPTISPRRSGGEFNSSGSIRNRPEARRAKKKVTRLVLCVLITWALCWLPLNICFFISGIVYPDTLVIAYGVIMVIFQISSQVLAYTNSCLNPILYAMMSKSFREGFIRVIRKLMNFLSCGFCFTDEMKTSTGIDATFYNQVPVSSIKTERTSLLKESSNRSSVQNTATSKTKHVGRSKSSRSFNL</sequence>
<comment type="similarity">
    <text evidence="11">Belongs to the G-protein coupled receptor 1 family.</text>
</comment>
<keyword evidence="5 11" id="KW-0297">G-protein coupled receptor</keyword>
<dbReference type="PROSITE" id="PS00237">
    <property type="entry name" value="G_PROTEIN_RECEP_F1_1"/>
    <property type="match status" value="1"/>
</dbReference>
<dbReference type="Proteomes" id="UP001152747">
    <property type="component" value="Unassembled WGS sequence"/>
</dbReference>
<proteinExistence type="inferred from homology"/>
<reference evidence="15" key="1">
    <citation type="submission" date="2022-11" db="EMBL/GenBank/DDBJ databases">
        <authorList>
            <person name="Kikuchi T."/>
        </authorList>
    </citation>
    <scope>NUCLEOTIDE SEQUENCE</scope>
    <source>
        <strain evidence="15">PS1010</strain>
    </source>
</reference>
<accession>A0A9P1NCL0</accession>
<feature type="transmembrane region" description="Helical" evidence="13">
    <location>
        <begin position="275"/>
        <end position="301"/>
    </location>
</feature>
<evidence type="ECO:0000256" key="3">
    <source>
        <dbReference type="ARBA" id="ARBA00022692"/>
    </source>
</evidence>
<evidence type="ECO:0000256" key="10">
    <source>
        <dbReference type="ARBA" id="ARBA00023224"/>
    </source>
</evidence>
<keyword evidence="4 13" id="KW-1133">Transmembrane helix</keyword>
<evidence type="ECO:0000256" key="7">
    <source>
        <dbReference type="ARBA" id="ARBA00023157"/>
    </source>
</evidence>
<gene>
    <name evidence="15" type="ORF">CAMP_LOCUS18725</name>
</gene>
<feature type="transmembrane region" description="Helical" evidence="13">
    <location>
        <begin position="307"/>
        <end position="330"/>
    </location>
</feature>
<keyword evidence="10 11" id="KW-0807">Transducer</keyword>
<evidence type="ECO:0000256" key="4">
    <source>
        <dbReference type="ARBA" id="ARBA00022989"/>
    </source>
</evidence>
<feature type="compositionally biased region" description="Basic residues" evidence="12">
    <location>
        <begin position="410"/>
        <end position="419"/>
    </location>
</feature>
<feature type="transmembrane region" description="Helical" evidence="13">
    <location>
        <begin position="110"/>
        <end position="128"/>
    </location>
</feature>
<evidence type="ECO:0000256" key="1">
    <source>
        <dbReference type="ARBA" id="ARBA00004651"/>
    </source>
</evidence>
<name>A0A9P1NCL0_9PELO</name>
<feature type="transmembrane region" description="Helical" evidence="13">
    <location>
        <begin position="32"/>
        <end position="58"/>
    </location>
</feature>
<organism evidence="15 16">
    <name type="scientific">Caenorhabditis angaria</name>
    <dbReference type="NCBI Taxonomy" id="860376"/>
    <lineage>
        <taxon>Eukaryota</taxon>
        <taxon>Metazoa</taxon>
        <taxon>Ecdysozoa</taxon>
        <taxon>Nematoda</taxon>
        <taxon>Chromadorea</taxon>
        <taxon>Rhabditida</taxon>
        <taxon>Rhabditina</taxon>
        <taxon>Rhabditomorpha</taxon>
        <taxon>Rhabditoidea</taxon>
        <taxon>Rhabditidae</taxon>
        <taxon>Peloderinae</taxon>
        <taxon>Caenorhabditis</taxon>
    </lineage>
</organism>
<dbReference type="InterPro" id="IPR000276">
    <property type="entry name" value="GPCR_Rhodpsn"/>
</dbReference>